<accession>A0A6L2JDK2</accession>
<organism evidence="1">
    <name type="scientific">Tanacetum cinerariifolium</name>
    <name type="common">Dalmatian daisy</name>
    <name type="synonym">Chrysanthemum cinerariifolium</name>
    <dbReference type="NCBI Taxonomy" id="118510"/>
    <lineage>
        <taxon>Eukaryota</taxon>
        <taxon>Viridiplantae</taxon>
        <taxon>Streptophyta</taxon>
        <taxon>Embryophyta</taxon>
        <taxon>Tracheophyta</taxon>
        <taxon>Spermatophyta</taxon>
        <taxon>Magnoliopsida</taxon>
        <taxon>eudicotyledons</taxon>
        <taxon>Gunneridae</taxon>
        <taxon>Pentapetalae</taxon>
        <taxon>asterids</taxon>
        <taxon>campanulids</taxon>
        <taxon>Asterales</taxon>
        <taxon>Asteraceae</taxon>
        <taxon>Asteroideae</taxon>
        <taxon>Anthemideae</taxon>
        <taxon>Anthemidinae</taxon>
        <taxon>Tanacetum</taxon>
    </lineage>
</organism>
<protein>
    <submittedName>
        <fullName evidence="1">Uncharacterized protein</fullName>
    </submittedName>
</protein>
<dbReference type="PANTHER" id="PTHR48462">
    <property type="entry name" value="PROTEIN, PUTATIVE-RELATED"/>
    <property type="match status" value="1"/>
</dbReference>
<proteinExistence type="predicted"/>
<dbReference type="AlphaFoldDB" id="A0A6L2JDK2"/>
<dbReference type="EMBL" id="BKCJ010000615">
    <property type="protein sequence ID" value="GEU34762.1"/>
    <property type="molecule type" value="Genomic_DNA"/>
</dbReference>
<gene>
    <name evidence="1" type="ORF">Tci_006740</name>
</gene>
<reference evidence="1" key="1">
    <citation type="journal article" date="2019" name="Sci. Rep.">
        <title>Draft genome of Tanacetum cinerariifolium, the natural source of mosquito coil.</title>
        <authorList>
            <person name="Yamashiro T."/>
            <person name="Shiraishi A."/>
            <person name="Satake H."/>
            <person name="Nakayama K."/>
        </authorList>
    </citation>
    <scope>NUCLEOTIDE SEQUENCE</scope>
</reference>
<comment type="caution">
    <text evidence="1">The sequence shown here is derived from an EMBL/GenBank/DDBJ whole genome shotgun (WGS) entry which is preliminary data.</text>
</comment>
<sequence length="122" mass="13465">MLLYSWDGGLNVRVDLTGSSPLTEIRMVDFVLCRGVTDAAQRKCGKYMAKCEAIGYGFLSFSFSSLGELEADMVTLLKQIQKFSMTQDIRARAVVRLFNRVSFAIAKGMGAQIVSRLPSSLL</sequence>
<name>A0A6L2JDK2_TANCI</name>
<dbReference type="PANTHER" id="PTHR48462:SF1">
    <property type="entry name" value="PROTEIN, PUTATIVE-RELATED"/>
    <property type="match status" value="1"/>
</dbReference>
<evidence type="ECO:0000313" key="1">
    <source>
        <dbReference type="EMBL" id="GEU34762.1"/>
    </source>
</evidence>